<name>A0A8K0GV77_9ROSA</name>
<feature type="region of interest" description="Disordered" evidence="1">
    <location>
        <begin position="148"/>
        <end position="200"/>
    </location>
</feature>
<proteinExistence type="predicted"/>
<feature type="region of interest" description="Disordered" evidence="1">
    <location>
        <begin position="15"/>
        <end position="41"/>
    </location>
</feature>
<comment type="caution">
    <text evidence="2">The sequence shown here is derived from an EMBL/GenBank/DDBJ whole genome shotgun (WGS) entry which is preliminary data.</text>
</comment>
<reference evidence="2" key="1">
    <citation type="submission" date="2020-03" db="EMBL/GenBank/DDBJ databases">
        <title>A high-quality chromosome-level genome assembly of a woody plant with both climbing and erect habits, Rhamnella rubrinervis.</title>
        <authorList>
            <person name="Lu Z."/>
            <person name="Yang Y."/>
            <person name="Zhu X."/>
            <person name="Sun Y."/>
        </authorList>
    </citation>
    <scope>NUCLEOTIDE SEQUENCE</scope>
    <source>
        <strain evidence="2">BYM</strain>
        <tissue evidence="2">Leaf</tissue>
    </source>
</reference>
<evidence type="ECO:0000313" key="3">
    <source>
        <dbReference type="Proteomes" id="UP000796880"/>
    </source>
</evidence>
<feature type="compositionally biased region" description="Polar residues" evidence="1">
    <location>
        <begin position="31"/>
        <end position="41"/>
    </location>
</feature>
<dbReference type="EMBL" id="VOIH02000008">
    <property type="protein sequence ID" value="KAF3438881.1"/>
    <property type="molecule type" value="Genomic_DNA"/>
</dbReference>
<dbReference type="AlphaFoldDB" id="A0A8K0GV77"/>
<evidence type="ECO:0000256" key="1">
    <source>
        <dbReference type="SAM" id="MobiDB-lite"/>
    </source>
</evidence>
<protein>
    <submittedName>
        <fullName evidence="2">Uncharacterized protein</fullName>
    </submittedName>
</protein>
<accession>A0A8K0GV77</accession>
<sequence length="356" mass="39598">MKVRILTDVELAEKERKKKEKKAAQKAGGSVPSQHPEPTSGGTIFVQWNWLKIADSSLKCHSGEQIAKRGGSDLKQITVDATSRVELPEKNWSKAKLNLSKKEKELESLRLDFTRIASERDELQTQAAAWPYKKRIIYPRKDMISRFKVRETNSPTPEPSEDEDDNNESMEISSGEEETEEAEENMENNPKNPLPSSKKTFSPLEDLFEKAMALTRAKRTGPGMNVGEASSSAQPNPIRCWYTVICTKACSLNSSKPSIDLRLSSLFVSCLARATQSVGMATFVGITAFVPLTTAKGVSLVALCGVVRSPKVLLVVHLTTFPWLPLASSLSWQQWFCSSTHFGHSLKDVVVKRNAW</sequence>
<feature type="compositionally biased region" description="Polar residues" evidence="1">
    <location>
        <begin position="190"/>
        <end position="200"/>
    </location>
</feature>
<gene>
    <name evidence="2" type="ORF">FNV43_RR17156</name>
</gene>
<dbReference type="Proteomes" id="UP000796880">
    <property type="component" value="Unassembled WGS sequence"/>
</dbReference>
<keyword evidence="3" id="KW-1185">Reference proteome</keyword>
<organism evidence="2 3">
    <name type="scientific">Rhamnella rubrinervis</name>
    <dbReference type="NCBI Taxonomy" id="2594499"/>
    <lineage>
        <taxon>Eukaryota</taxon>
        <taxon>Viridiplantae</taxon>
        <taxon>Streptophyta</taxon>
        <taxon>Embryophyta</taxon>
        <taxon>Tracheophyta</taxon>
        <taxon>Spermatophyta</taxon>
        <taxon>Magnoliopsida</taxon>
        <taxon>eudicotyledons</taxon>
        <taxon>Gunneridae</taxon>
        <taxon>Pentapetalae</taxon>
        <taxon>rosids</taxon>
        <taxon>fabids</taxon>
        <taxon>Rosales</taxon>
        <taxon>Rhamnaceae</taxon>
        <taxon>rhamnoid group</taxon>
        <taxon>Rhamneae</taxon>
        <taxon>Rhamnella</taxon>
    </lineage>
</organism>
<feature type="compositionally biased region" description="Acidic residues" evidence="1">
    <location>
        <begin position="159"/>
        <end position="186"/>
    </location>
</feature>
<evidence type="ECO:0000313" key="2">
    <source>
        <dbReference type="EMBL" id="KAF3438881.1"/>
    </source>
</evidence>